<accession>A0A2U1JWK1</accession>
<dbReference type="AlphaFoldDB" id="A0A2U1JWK1"/>
<feature type="transmembrane region" description="Helical" evidence="1">
    <location>
        <begin position="504"/>
        <end position="521"/>
    </location>
</feature>
<feature type="transmembrane region" description="Helical" evidence="1">
    <location>
        <begin position="407"/>
        <end position="427"/>
    </location>
</feature>
<keyword evidence="1" id="KW-0812">Transmembrane</keyword>
<gene>
    <name evidence="3" type="ORF">DCC39_13515</name>
</gene>
<evidence type="ECO:0000313" key="4">
    <source>
        <dbReference type="Proteomes" id="UP000245998"/>
    </source>
</evidence>
<evidence type="ECO:0000313" key="3">
    <source>
        <dbReference type="EMBL" id="PWA09198.1"/>
    </source>
</evidence>
<feature type="transmembrane region" description="Helical" evidence="1">
    <location>
        <begin position="594"/>
        <end position="624"/>
    </location>
</feature>
<keyword evidence="1" id="KW-0472">Membrane</keyword>
<dbReference type="Proteomes" id="UP000245998">
    <property type="component" value="Unassembled WGS sequence"/>
</dbReference>
<feature type="transmembrane region" description="Helical" evidence="1">
    <location>
        <begin position="447"/>
        <end position="473"/>
    </location>
</feature>
<feature type="domain" description="TRAP C4-dicarboxylate transport system permease DctM subunit" evidence="2">
    <location>
        <begin position="119"/>
        <end position="550"/>
    </location>
</feature>
<feature type="transmembrane region" description="Helical" evidence="1">
    <location>
        <begin position="106"/>
        <end position="127"/>
    </location>
</feature>
<feature type="transmembrane region" description="Helical" evidence="1">
    <location>
        <begin position="372"/>
        <end position="387"/>
    </location>
</feature>
<dbReference type="OrthoDB" id="9759894at2"/>
<protein>
    <submittedName>
        <fullName evidence="3">C4-dicarboxylate ABC transporter</fullName>
    </submittedName>
</protein>
<feature type="transmembrane region" description="Helical" evidence="1">
    <location>
        <begin position="300"/>
        <end position="322"/>
    </location>
</feature>
<organism evidence="3 4">
    <name type="scientific">Pueribacillus theae</name>
    <dbReference type="NCBI Taxonomy" id="2171751"/>
    <lineage>
        <taxon>Bacteria</taxon>
        <taxon>Bacillati</taxon>
        <taxon>Bacillota</taxon>
        <taxon>Bacilli</taxon>
        <taxon>Bacillales</taxon>
        <taxon>Bacillaceae</taxon>
        <taxon>Pueribacillus</taxon>
    </lineage>
</organism>
<feature type="transmembrane region" description="Helical" evidence="1">
    <location>
        <begin position="227"/>
        <end position="254"/>
    </location>
</feature>
<feature type="transmembrane region" description="Helical" evidence="1">
    <location>
        <begin position="349"/>
        <end position="366"/>
    </location>
</feature>
<dbReference type="PANTHER" id="PTHR43849:SF2">
    <property type="entry name" value="BLL3936 PROTEIN"/>
    <property type="match status" value="1"/>
</dbReference>
<feature type="transmembrane region" description="Helical" evidence="1">
    <location>
        <begin position="76"/>
        <end position="94"/>
    </location>
</feature>
<dbReference type="NCBIfam" id="TIGR02123">
    <property type="entry name" value="TRAP_fused"/>
    <property type="match status" value="1"/>
</dbReference>
<evidence type="ECO:0000259" key="2">
    <source>
        <dbReference type="Pfam" id="PF06808"/>
    </source>
</evidence>
<dbReference type="RefSeq" id="WP_116555430.1">
    <property type="nucleotide sequence ID" value="NZ_QCZG01000031.1"/>
</dbReference>
<evidence type="ECO:0000256" key="1">
    <source>
        <dbReference type="SAM" id="Phobius"/>
    </source>
</evidence>
<comment type="caution">
    <text evidence="3">The sequence shown here is derived from an EMBL/GenBank/DDBJ whole genome shotgun (WGS) entry which is preliminary data.</text>
</comment>
<proteinExistence type="predicted"/>
<feature type="transmembrane region" description="Helical" evidence="1">
    <location>
        <begin position="177"/>
        <end position="201"/>
    </location>
</feature>
<feature type="transmembrane region" description="Helical" evidence="1">
    <location>
        <begin position="12"/>
        <end position="36"/>
    </location>
</feature>
<feature type="transmembrane region" description="Helical" evidence="1">
    <location>
        <begin position="134"/>
        <end position="157"/>
    </location>
</feature>
<feature type="transmembrane region" description="Helical" evidence="1">
    <location>
        <begin position="48"/>
        <end position="64"/>
    </location>
</feature>
<dbReference type="EMBL" id="QCZG01000031">
    <property type="protein sequence ID" value="PWA09198.1"/>
    <property type="molecule type" value="Genomic_DNA"/>
</dbReference>
<keyword evidence="4" id="KW-1185">Reference proteome</keyword>
<feature type="transmembrane region" description="Helical" evidence="1">
    <location>
        <begin position="561"/>
        <end position="582"/>
    </location>
</feature>
<dbReference type="Pfam" id="PF06808">
    <property type="entry name" value="DctM"/>
    <property type="match status" value="1"/>
</dbReference>
<dbReference type="InterPro" id="IPR011853">
    <property type="entry name" value="TRAP_DctM-Dct_fused"/>
</dbReference>
<name>A0A2U1JWK1_9BACI</name>
<dbReference type="PANTHER" id="PTHR43849">
    <property type="entry name" value="BLL3936 PROTEIN"/>
    <property type="match status" value="1"/>
</dbReference>
<sequence>MENERENERLNLFWKVIVVISMLLGIFLSINKLFYLEAFGFNPIETSYLYYLLAAFMPISFLIFPARKTHTDSVKWFDIILFVVSLVIVTYFGMQGNRIILEGWDWNAPMLPTVFSIILWALLLEALRRVGGLVLMLICGLISLYPLIAADVPIGFLQGQSYDFLTTARNHIMSSNSVFGIAYSTIGNLLLGFLVFGVVITRTGGGDFFFKLALSIFGRSRGGSAKVAVVGSAFFGMLSGSAVSNAVTIGAMTIPAMKKTGYKPHYAAAIEATASTGGTITPPIMGSAAFIMASFLAVPYYEIALAAAIPALLYYLGVFIQIDGNAARNHLKGMPKSEIPSFWKTLKEGWYYILAIALMIYFLAVLNSEGQAPYYASLALIIIAMIKKETRMNKEQFFDMLVNVGKVLADIVVLIAGVGFIVGALSATGVSFSFSRELVAAAGDNTLLILLGGAITCFVLGMGMTVSAVYVFLAIIMAPALVAIGVDPIAAHLFVVYWATVSYITPPVALAAFATASIAGANPMKTGFQAVQLGAVKFIVPFYMVYNPEILIGRGEWTETVIAIILATIGIFVIASALEGYLLGGGEINPIIRIILFVAGIMMFIPQTAVEISGIVIIILVFLFKYMTRSKSGKENLEGA</sequence>
<reference evidence="3 4" key="1">
    <citation type="submission" date="2018-04" db="EMBL/GenBank/DDBJ databases">
        <title>Camelliibacillus theae gen. nov., sp. nov., isolated from Pu'er tea.</title>
        <authorList>
            <person name="Niu L."/>
        </authorList>
    </citation>
    <scope>NUCLEOTIDE SEQUENCE [LARGE SCALE GENOMIC DNA]</scope>
    <source>
        <strain evidence="3 4">T8</strain>
    </source>
</reference>
<dbReference type="InterPro" id="IPR010656">
    <property type="entry name" value="DctM"/>
</dbReference>
<keyword evidence="1" id="KW-1133">Transmembrane helix</keyword>